<name>A0A4P6K0X8_KTERU</name>
<keyword evidence="3" id="KW-1185">Reference proteome</keyword>
<feature type="transmembrane region" description="Helical" evidence="1">
    <location>
        <begin position="245"/>
        <end position="265"/>
    </location>
</feature>
<organism evidence="2 3">
    <name type="scientific">Ktedonosporobacter rubrisoli</name>
    <dbReference type="NCBI Taxonomy" id="2509675"/>
    <lineage>
        <taxon>Bacteria</taxon>
        <taxon>Bacillati</taxon>
        <taxon>Chloroflexota</taxon>
        <taxon>Ktedonobacteria</taxon>
        <taxon>Ktedonobacterales</taxon>
        <taxon>Ktedonosporobacteraceae</taxon>
        <taxon>Ktedonosporobacter</taxon>
    </lineage>
</organism>
<feature type="transmembrane region" description="Helical" evidence="1">
    <location>
        <begin position="47"/>
        <end position="64"/>
    </location>
</feature>
<gene>
    <name evidence="2" type="ORF">EPA93_38030</name>
</gene>
<proteinExistence type="predicted"/>
<feature type="transmembrane region" description="Helical" evidence="1">
    <location>
        <begin position="219"/>
        <end position="239"/>
    </location>
</feature>
<feature type="transmembrane region" description="Helical" evidence="1">
    <location>
        <begin position="76"/>
        <end position="97"/>
    </location>
</feature>
<feature type="transmembrane region" description="Helical" evidence="1">
    <location>
        <begin position="117"/>
        <end position="141"/>
    </location>
</feature>
<dbReference type="KEGG" id="kbs:EPA93_38030"/>
<protein>
    <recommendedName>
        <fullName evidence="4">DUF998 domain-containing protein</fullName>
    </recommendedName>
</protein>
<dbReference type="RefSeq" id="WP_129892523.1">
    <property type="nucleotide sequence ID" value="NZ_CP035758.1"/>
</dbReference>
<dbReference type="OrthoDB" id="151583at2"/>
<feature type="transmembrane region" description="Helical" evidence="1">
    <location>
        <begin position="277"/>
        <end position="294"/>
    </location>
</feature>
<sequence length="339" mass="36880">MKENTLPPSDRRRWPIWRAITPAAGLFLLAPLIAEYLFGNISIADPFSLPFLAPMYGGGALLIREITRRTKRGWPTIILLGAAYAVVEEGLIDQALFSSNYFGQDFQSLLPIPGLGISAYYALTFLVIHTIWSISIPIALVEALVPSRRTTPWLGNIGLCIVGIVFLLGSTINFLNQLQTQHFLASTPQMLGTIAFILAAIGAAFIVGRRPRPRIDLPILTSWQTGIVAFVASSAFFLLLQIEHWLIIIAGIALFASTMALIAWWSRSKDWGSSHQVALAAGALLTYAWVGFTQTPLINSADMLKFIGNIVFAAGAVLLALIAFSKTRRAALEPGTSNS</sequence>
<keyword evidence="1" id="KW-1133">Transmembrane helix</keyword>
<keyword evidence="1" id="KW-0812">Transmembrane</keyword>
<dbReference type="AlphaFoldDB" id="A0A4P6K0X8"/>
<dbReference type="Proteomes" id="UP000290365">
    <property type="component" value="Chromosome"/>
</dbReference>
<accession>A0A4P6K0X8</accession>
<evidence type="ECO:0008006" key="4">
    <source>
        <dbReference type="Google" id="ProtNLM"/>
    </source>
</evidence>
<evidence type="ECO:0000313" key="3">
    <source>
        <dbReference type="Proteomes" id="UP000290365"/>
    </source>
</evidence>
<dbReference type="EMBL" id="CP035758">
    <property type="protein sequence ID" value="QBD81462.1"/>
    <property type="molecule type" value="Genomic_DNA"/>
</dbReference>
<feature type="transmembrane region" description="Helical" evidence="1">
    <location>
        <begin position="187"/>
        <end position="207"/>
    </location>
</feature>
<reference evidence="2 3" key="1">
    <citation type="submission" date="2019-01" db="EMBL/GenBank/DDBJ databases">
        <title>Ktedonosporobacter rubrisoli SCAWS-G2.</title>
        <authorList>
            <person name="Huang Y."/>
            <person name="Yan B."/>
        </authorList>
    </citation>
    <scope>NUCLEOTIDE SEQUENCE [LARGE SCALE GENOMIC DNA]</scope>
    <source>
        <strain evidence="2 3">SCAWS-G2</strain>
    </source>
</reference>
<feature type="transmembrane region" description="Helical" evidence="1">
    <location>
        <begin position="306"/>
        <end position="324"/>
    </location>
</feature>
<evidence type="ECO:0000313" key="2">
    <source>
        <dbReference type="EMBL" id="QBD81462.1"/>
    </source>
</evidence>
<feature type="transmembrane region" description="Helical" evidence="1">
    <location>
        <begin position="153"/>
        <end position="175"/>
    </location>
</feature>
<keyword evidence="1" id="KW-0472">Membrane</keyword>
<evidence type="ECO:0000256" key="1">
    <source>
        <dbReference type="SAM" id="Phobius"/>
    </source>
</evidence>
<feature type="transmembrane region" description="Helical" evidence="1">
    <location>
        <begin position="20"/>
        <end position="41"/>
    </location>
</feature>